<feature type="domain" description="WSC" evidence="3">
    <location>
        <begin position="1257"/>
        <end position="1349"/>
    </location>
</feature>
<feature type="region of interest" description="Disordered" evidence="1">
    <location>
        <begin position="303"/>
        <end position="322"/>
    </location>
</feature>
<evidence type="ECO:0000259" key="3">
    <source>
        <dbReference type="PROSITE" id="PS51212"/>
    </source>
</evidence>
<feature type="domain" description="WSC" evidence="3">
    <location>
        <begin position="699"/>
        <end position="797"/>
    </location>
</feature>
<evidence type="ECO:0000256" key="2">
    <source>
        <dbReference type="SAM" id="SignalP"/>
    </source>
</evidence>
<protein>
    <recommendedName>
        <fullName evidence="3">WSC domain-containing protein</fullName>
    </recommendedName>
</protein>
<feature type="compositionally biased region" description="Low complexity" evidence="1">
    <location>
        <begin position="1479"/>
        <end position="1548"/>
    </location>
</feature>
<feature type="domain" description="WSC" evidence="3">
    <location>
        <begin position="1614"/>
        <end position="1705"/>
    </location>
</feature>
<feature type="domain" description="WSC" evidence="3">
    <location>
        <begin position="594"/>
        <end position="685"/>
    </location>
</feature>
<dbReference type="InterPro" id="IPR002889">
    <property type="entry name" value="WSC_carb-bd"/>
</dbReference>
<dbReference type="PANTHER" id="PTHR43662:SF3">
    <property type="entry name" value="DOMAIN PROTEIN, PUTATIVE (AFU_ORTHOLOGUE AFUA_6G11970)-RELATED"/>
    <property type="match status" value="1"/>
</dbReference>
<organism evidence="4 5">
    <name type="scientific">Papiliotrema laurentii</name>
    <name type="common">Cryptococcus laurentii</name>
    <dbReference type="NCBI Taxonomy" id="5418"/>
    <lineage>
        <taxon>Eukaryota</taxon>
        <taxon>Fungi</taxon>
        <taxon>Dikarya</taxon>
        <taxon>Basidiomycota</taxon>
        <taxon>Agaricomycotina</taxon>
        <taxon>Tremellomycetes</taxon>
        <taxon>Tremellales</taxon>
        <taxon>Rhynchogastremaceae</taxon>
        <taxon>Papiliotrema</taxon>
    </lineage>
</organism>
<feature type="domain" description="WSC" evidence="3">
    <location>
        <begin position="486"/>
        <end position="585"/>
    </location>
</feature>
<feature type="domain" description="WSC" evidence="3">
    <location>
        <begin position="377"/>
        <end position="472"/>
    </location>
</feature>
<keyword evidence="5" id="KW-1185">Reference proteome</keyword>
<dbReference type="InterPro" id="IPR018535">
    <property type="entry name" value="DUF1996"/>
</dbReference>
<dbReference type="PANTHER" id="PTHR43662">
    <property type="match status" value="1"/>
</dbReference>
<dbReference type="Pfam" id="PF09362">
    <property type="entry name" value="DUF1996"/>
    <property type="match status" value="1"/>
</dbReference>
<feature type="compositionally biased region" description="Low complexity" evidence="1">
    <location>
        <begin position="1562"/>
        <end position="1613"/>
    </location>
</feature>
<feature type="region of interest" description="Disordered" evidence="1">
    <location>
        <begin position="1479"/>
        <end position="1613"/>
    </location>
</feature>
<sequence>MFSSLLIALAGLANLHGAAAQVAAWHMDTLNLLTIERLDPVVSPNQVSSHMHHIVGGSAFGASYNYQDQVQSSCTSASITADKSNYWMPKLYWMDNNSTFVPLPLKARFYYFLGRNSAAEPVSPFPEGLRMLLGDPNSKSPNPNFSFTCHINADLFTGSIMANNFNFGRDCPYGIRMEGNFPVCWNGQDLYKSDNSHVVYPADPASARQGPCPWTHPIRLPQIMLEYTYMPSSWAPGQTVSGHLVWANGDTTGYGIHADFINGWDTSVLATALNDTQCAGGTSAMTISACNKLAPYYNSNPQCKPQKGQMNEPGDLNQDLVPISHLPGCNPPWSSGPKPGCSSAPPTPDVSAWRGTDGSLVASGSQNKARVLPTKPGWANIGCLKDSATVLSGTTNWYPDSSLSVSTCTAACSKSGFNYATVANKNGRWICTCGQGVADKAQVYPGMCTTACPGNSSEICGGTDIHSLYYAPAGTPVPTTAAGGADPSYLGCYSNAGSTPLSTKVSYSYTDNSLTTAKCLQACADRNATWAATTNARTCACGDVYDTGSGFFTSAETCNFQCGGNSTEMCGYASGYSLYNVSASSYEQGSHNYPASRKGCYNDPNQTGLTGFSWTNAAMTPDQCQYGCAELGYSLAGLLFGNRCRCGNAWQGGIIYPNDQCATPCTGNSSLTCGGNYKTEVFDTSAIAPTVKADIAARPAGWIGCYGNSNSALFQEYFVYDGSATVERCIATCKTYSYTWAGLANTAYCRCSNIDPTTVSAAVRYPSKQYCTSACPGNAKETCGAPGQFTDAYNMTAYLGASGGGNSMPAGYVGCYQGNTGLTGTKFTASDMTIDTCTMGCKELGYSLAGLSGTTCYCGNSWTTGGLQPDYKCTTPCAGNSTQICGSSYITSLYNSSVGAEVPAVRQPGYLGCFADTGANRALKGYSYSSPAMTNAICKTTCANKGYSLAATQGGTQCWCDNAITGGAGYTASSMCTSPCGGNAQAKCGGPSYQLSMFNATTPTAVGTASASASPTGSAGTTSLGCFTDYGTLNNNVYTSGYMTVDQCISYCKGLSFTYAGLSGGNQCRCGNTQPAALAGRSQCSTPCVSNSKQLCGGTNLVDVWATSQSASFIDAYSAAAADSAGSLGCWQDASSRLLQNSTFTTSVMTPASCAANCLAQGYKFSGTEAKNQCYCGNTLRPGLVRYDDSVCNYNCVGDANQRCGGYWAINVKLSQTPAPSSGASTSASASATGSVSASKSVSASASASPSPSAATMEGYKGCYGLGTFVSGATSKFTGQSQMSIGLCRRYCRAAGFSAAALNNGNSCYCGTMSTLGDKVADAGCSLSCAGDSTNKCGGVYTASVFDTIGDGARSVPGYPANYVGCFADSSTRVLSGYSFTSSSMTSDACRRTCAAKSFGVYGTQNGNQCFCGPSIPSTMTVDSQCSVGCTGNSTEKCGGSYKLSLYSADFASSSGDPSAGAAPSSSASASASASPSKSASSSAAASSSKSAAASPTSSSKSAAASPSASSSKASSAAASPSASSSKASSAAASPSSSKASSASSTSSTIGGVLVPSPSPSPSSSAAASPSKSSSAAASPSTSSSAAASPSKSSSAAPSPTSSSSTSSAAPPSSTNALGCFTQSTPILNKSVITCDTLTPGMCKLWCNSNNYQYAGMTNGTTCGCANDVSALTSVSSSQCTKSCFSDTTSKCGGDPGTYNVWKSSALVARRSHRRGMRMVHGSKRAGETPMVFKNEAEILEYIKRHGRA</sequence>
<feature type="domain" description="WSC" evidence="3">
    <location>
        <begin position="1124"/>
        <end position="1216"/>
    </location>
</feature>
<dbReference type="PROSITE" id="PS51212">
    <property type="entry name" value="WSC"/>
    <property type="match status" value="11"/>
</dbReference>
<feature type="chain" id="PRO_5042174206" description="WSC domain-containing protein" evidence="2">
    <location>
        <begin position="21"/>
        <end position="1749"/>
    </location>
</feature>
<gene>
    <name evidence="4" type="ORF">DB88DRAFT_322005</name>
</gene>
<evidence type="ECO:0000256" key="1">
    <source>
        <dbReference type="SAM" id="MobiDB-lite"/>
    </source>
</evidence>
<name>A0AAD9FKQ8_PAPLA</name>
<feature type="domain" description="WSC" evidence="3">
    <location>
        <begin position="1360"/>
        <end position="1450"/>
    </location>
</feature>
<feature type="domain" description="WSC" evidence="3">
    <location>
        <begin position="809"/>
        <end position="897"/>
    </location>
</feature>
<reference evidence="4" key="1">
    <citation type="submission" date="2023-02" db="EMBL/GenBank/DDBJ databases">
        <title>Identification and recombinant expression of a fungal hydrolase from Papiliotrema laurentii that hydrolyzes apple cutin and clears colloidal polyester polyurethane.</title>
        <authorList>
            <consortium name="DOE Joint Genome Institute"/>
            <person name="Roman V.A."/>
            <person name="Bojanowski C."/>
            <person name="Crable B.R."/>
            <person name="Wagner D.N."/>
            <person name="Hung C.S."/>
            <person name="Nadeau L.J."/>
            <person name="Schratz L."/>
            <person name="Haridas S."/>
            <person name="Pangilinan J."/>
            <person name="Lipzen A."/>
            <person name="Na H."/>
            <person name="Yan M."/>
            <person name="Ng V."/>
            <person name="Grigoriev I.V."/>
            <person name="Spatafora J.W."/>
            <person name="Barlow D."/>
            <person name="Biffinger J."/>
            <person name="Kelley-Loughnane N."/>
            <person name="Varaljay V.A."/>
            <person name="Crookes-Goodson W.J."/>
        </authorList>
    </citation>
    <scope>NUCLEOTIDE SEQUENCE</scope>
    <source>
        <strain evidence="4">5307AH</strain>
    </source>
</reference>
<evidence type="ECO:0000313" key="5">
    <source>
        <dbReference type="Proteomes" id="UP001182556"/>
    </source>
</evidence>
<dbReference type="Proteomes" id="UP001182556">
    <property type="component" value="Unassembled WGS sequence"/>
</dbReference>
<proteinExistence type="predicted"/>
<feature type="domain" description="WSC" evidence="3">
    <location>
        <begin position="1020"/>
        <end position="1108"/>
    </location>
</feature>
<evidence type="ECO:0000313" key="4">
    <source>
        <dbReference type="EMBL" id="KAK1922900.1"/>
    </source>
</evidence>
<comment type="caution">
    <text evidence="4">The sequence shown here is derived from an EMBL/GenBank/DDBJ whole genome shotgun (WGS) entry which is preliminary data.</text>
</comment>
<feature type="region of interest" description="Disordered" evidence="1">
    <location>
        <begin position="334"/>
        <end position="367"/>
    </location>
</feature>
<feature type="domain" description="WSC" evidence="3">
    <location>
        <begin position="907"/>
        <end position="1000"/>
    </location>
</feature>
<keyword evidence="2" id="KW-0732">Signal</keyword>
<dbReference type="SMART" id="SM00321">
    <property type="entry name" value="WSC"/>
    <property type="match status" value="11"/>
</dbReference>
<feature type="signal peptide" evidence="2">
    <location>
        <begin position="1"/>
        <end position="20"/>
    </location>
</feature>
<dbReference type="Pfam" id="PF01822">
    <property type="entry name" value="WSC"/>
    <property type="match status" value="11"/>
</dbReference>
<dbReference type="EMBL" id="JAODAN010000007">
    <property type="protein sequence ID" value="KAK1922900.1"/>
    <property type="molecule type" value="Genomic_DNA"/>
</dbReference>
<accession>A0AAD9FKQ8</accession>